<evidence type="ECO:0000313" key="3">
    <source>
        <dbReference type="Proteomes" id="UP001207930"/>
    </source>
</evidence>
<reference evidence="2 3" key="1">
    <citation type="submission" date="2022-10" db="EMBL/GenBank/DDBJ databases">
        <title>Luteolibacter flavescens strain MCCC 1K03193, whole genome shotgun sequencing project.</title>
        <authorList>
            <person name="Zhao G."/>
            <person name="Shen L."/>
        </authorList>
    </citation>
    <scope>NUCLEOTIDE SEQUENCE [LARGE SCALE GENOMIC DNA]</scope>
    <source>
        <strain evidence="2 3">MCCC 1K03193</strain>
    </source>
</reference>
<dbReference type="EMBL" id="JAPDDS010000005">
    <property type="protein sequence ID" value="MCW1885092.1"/>
    <property type="molecule type" value="Genomic_DNA"/>
</dbReference>
<evidence type="ECO:0000256" key="1">
    <source>
        <dbReference type="SAM" id="MobiDB-lite"/>
    </source>
</evidence>
<gene>
    <name evidence="2" type="ORF">OKA04_10165</name>
</gene>
<keyword evidence="3" id="KW-1185">Reference proteome</keyword>
<proteinExistence type="predicted"/>
<dbReference type="Proteomes" id="UP001207930">
    <property type="component" value="Unassembled WGS sequence"/>
</dbReference>
<comment type="caution">
    <text evidence="2">The sequence shown here is derived from an EMBL/GenBank/DDBJ whole genome shotgun (WGS) entry which is preliminary data.</text>
</comment>
<sequence length="127" mass="13796">MALSRALTNDPSAARLISLAKLAMASQIQPHDAHGPYVIVQTGYAPGDLTMKAADHLLGRSGEWLALHWFVRLPVEERHAEFVFGTAGEVMTFMESLTGKVVVITGREDPGTGAPEEDEWHRTITGS</sequence>
<name>A0ABT3FNF2_9BACT</name>
<evidence type="ECO:0000313" key="2">
    <source>
        <dbReference type="EMBL" id="MCW1885092.1"/>
    </source>
</evidence>
<protein>
    <submittedName>
        <fullName evidence="2">Uncharacterized protein</fullName>
    </submittedName>
</protein>
<accession>A0ABT3FNF2</accession>
<dbReference type="RefSeq" id="WP_264501050.1">
    <property type="nucleotide sequence ID" value="NZ_JAPDDS010000005.1"/>
</dbReference>
<feature type="region of interest" description="Disordered" evidence="1">
    <location>
        <begin position="108"/>
        <end position="127"/>
    </location>
</feature>
<organism evidence="2 3">
    <name type="scientific">Luteolibacter flavescens</name>
    <dbReference type="NCBI Taxonomy" id="1859460"/>
    <lineage>
        <taxon>Bacteria</taxon>
        <taxon>Pseudomonadati</taxon>
        <taxon>Verrucomicrobiota</taxon>
        <taxon>Verrucomicrobiia</taxon>
        <taxon>Verrucomicrobiales</taxon>
        <taxon>Verrucomicrobiaceae</taxon>
        <taxon>Luteolibacter</taxon>
    </lineage>
</organism>